<keyword evidence="3" id="KW-1185">Reference proteome</keyword>
<dbReference type="PANTHER" id="PTHR10094">
    <property type="entry name" value="STEROL CARRIER PROTEIN 2 SCP-2 FAMILY PROTEIN"/>
    <property type="match status" value="1"/>
</dbReference>
<feature type="domain" description="SCP2" evidence="1">
    <location>
        <begin position="129"/>
        <end position="219"/>
    </location>
</feature>
<dbReference type="Proteomes" id="UP000184501">
    <property type="component" value="Unassembled WGS sequence"/>
</dbReference>
<evidence type="ECO:0000259" key="1">
    <source>
        <dbReference type="Pfam" id="PF02036"/>
    </source>
</evidence>
<dbReference type="GO" id="GO:0005829">
    <property type="term" value="C:cytosol"/>
    <property type="evidence" value="ECO:0007669"/>
    <property type="project" value="TreeGrafter"/>
</dbReference>
<evidence type="ECO:0000313" key="2">
    <source>
        <dbReference type="EMBL" id="SHE57119.1"/>
    </source>
</evidence>
<sequence length="224" mass="24481">MSEIEDLTADTLARLTPGQVIELLRRHGPGDPRLADLDIDTVARAVDPKRLDDEELAELLTVIARLAADDAHSAHGARFDLGRMDPRNFARIMSRASQRQIDAVMARPELRALVLDEVFRRMAVHFRADRAGDTRGVVHFRITGAATEDGFDRYQVVIEDGRCDVGRGHGGDPRATVTLGPAEFLRLATGNASAPVLFMTGKLKVRGDLGFAAGFLSLFDVPRA</sequence>
<dbReference type="Pfam" id="PF02036">
    <property type="entry name" value="SCP2"/>
    <property type="match status" value="1"/>
</dbReference>
<dbReference type="RefSeq" id="WP_073479622.1">
    <property type="nucleotide sequence ID" value="NZ_FQVN01000001.1"/>
</dbReference>
<reference evidence="2 3" key="1">
    <citation type="submission" date="2016-11" db="EMBL/GenBank/DDBJ databases">
        <authorList>
            <person name="Jaros S."/>
            <person name="Januszkiewicz K."/>
            <person name="Wedrychowicz H."/>
        </authorList>
    </citation>
    <scope>NUCLEOTIDE SEQUENCE [LARGE SCALE GENOMIC DNA]</scope>
    <source>
        <strain evidence="2 3">DSM 44523</strain>
    </source>
</reference>
<proteinExistence type="predicted"/>
<dbReference type="Gene3D" id="3.30.1050.10">
    <property type="entry name" value="SCP2 sterol-binding domain"/>
    <property type="match status" value="1"/>
</dbReference>
<dbReference type="InterPro" id="IPR003033">
    <property type="entry name" value="SCP2_sterol-bd_dom"/>
</dbReference>
<name>A0A1M4UK97_STRHI</name>
<dbReference type="AlphaFoldDB" id="A0A1M4UK97"/>
<dbReference type="OrthoDB" id="5243187at2"/>
<accession>A0A1M4UK97</accession>
<evidence type="ECO:0000313" key="3">
    <source>
        <dbReference type="Proteomes" id="UP000184501"/>
    </source>
</evidence>
<dbReference type="STRING" id="2017.SAMN05444320_101458"/>
<dbReference type="InterPro" id="IPR036527">
    <property type="entry name" value="SCP2_sterol-bd_dom_sf"/>
</dbReference>
<dbReference type="EMBL" id="FQVN01000001">
    <property type="protein sequence ID" value="SHE57119.1"/>
    <property type="molecule type" value="Genomic_DNA"/>
</dbReference>
<protein>
    <submittedName>
        <fullName evidence="2">SCP-2 sterol transfer family protein</fullName>
    </submittedName>
</protein>
<organism evidence="2 3">
    <name type="scientific">Streptoalloteichus hindustanus</name>
    <dbReference type="NCBI Taxonomy" id="2017"/>
    <lineage>
        <taxon>Bacteria</taxon>
        <taxon>Bacillati</taxon>
        <taxon>Actinomycetota</taxon>
        <taxon>Actinomycetes</taxon>
        <taxon>Pseudonocardiales</taxon>
        <taxon>Pseudonocardiaceae</taxon>
        <taxon>Streptoalloteichus</taxon>
    </lineage>
</organism>
<dbReference type="PANTHER" id="PTHR10094:SF25">
    <property type="entry name" value="SCP2 STEROL-BINDING DOMAIN-CONTAINING PROTEIN 1"/>
    <property type="match status" value="1"/>
</dbReference>
<gene>
    <name evidence="2" type="ORF">SAMN05444320_101458</name>
</gene>
<dbReference type="SUPFAM" id="SSF55718">
    <property type="entry name" value="SCP-like"/>
    <property type="match status" value="1"/>
</dbReference>